<evidence type="ECO:0000259" key="1">
    <source>
        <dbReference type="Pfam" id="PF00583"/>
    </source>
</evidence>
<reference evidence="2 3" key="1">
    <citation type="journal article" date="2018" name="Mol. Plant">
        <title>The genome of Artemisia annua provides insight into the evolution of Asteraceae family and artemisinin biosynthesis.</title>
        <authorList>
            <person name="Shen Q."/>
            <person name="Zhang L."/>
            <person name="Liao Z."/>
            <person name="Wang S."/>
            <person name="Yan T."/>
            <person name="Shi P."/>
            <person name="Liu M."/>
            <person name="Fu X."/>
            <person name="Pan Q."/>
            <person name="Wang Y."/>
            <person name="Lv Z."/>
            <person name="Lu X."/>
            <person name="Zhang F."/>
            <person name="Jiang W."/>
            <person name="Ma Y."/>
            <person name="Chen M."/>
            <person name="Hao X."/>
            <person name="Li L."/>
            <person name="Tang Y."/>
            <person name="Lv G."/>
            <person name="Zhou Y."/>
            <person name="Sun X."/>
            <person name="Brodelius P.E."/>
            <person name="Rose J.K.C."/>
            <person name="Tang K."/>
        </authorList>
    </citation>
    <scope>NUCLEOTIDE SEQUENCE [LARGE SCALE GENOMIC DNA]</scope>
    <source>
        <strain evidence="3">cv. Huhao1</strain>
        <tissue evidence="2">Leaf</tissue>
    </source>
</reference>
<evidence type="ECO:0000313" key="3">
    <source>
        <dbReference type="Proteomes" id="UP000245207"/>
    </source>
</evidence>
<dbReference type="Pfam" id="PF00583">
    <property type="entry name" value="Acetyltransf_1"/>
    <property type="match status" value="1"/>
</dbReference>
<dbReference type="SUPFAM" id="SSF55729">
    <property type="entry name" value="Acyl-CoA N-acyltransferases (Nat)"/>
    <property type="match status" value="1"/>
</dbReference>
<proteinExistence type="predicted"/>
<dbReference type="Gene3D" id="3.40.630.30">
    <property type="match status" value="1"/>
</dbReference>
<gene>
    <name evidence="2" type="ORF">CTI12_AA524060</name>
</gene>
<accession>A0A2U1L6X9</accession>
<dbReference type="InterPro" id="IPR000182">
    <property type="entry name" value="GNAT_dom"/>
</dbReference>
<dbReference type="InterPro" id="IPR016181">
    <property type="entry name" value="Acyl_CoA_acyltransferase"/>
</dbReference>
<dbReference type="EMBL" id="PKPP01011122">
    <property type="protein sequence ID" value="PWA44721.1"/>
    <property type="molecule type" value="Genomic_DNA"/>
</dbReference>
<organism evidence="2 3">
    <name type="scientific">Artemisia annua</name>
    <name type="common">Sweet wormwood</name>
    <dbReference type="NCBI Taxonomy" id="35608"/>
    <lineage>
        <taxon>Eukaryota</taxon>
        <taxon>Viridiplantae</taxon>
        <taxon>Streptophyta</taxon>
        <taxon>Embryophyta</taxon>
        <taxon>Tracheophyta</taxon>
        <taxon>Spermatophyta</taxon>
        <taxon>Magnoliopsida</taxon>
        <taxon>eudicotyledons</taxon>
        <taxon>Gunneridae</taxon>
        <taxon>Pentapetalae</taxon>
        <taxon>asterids</taxon>
        <taxon>campanulids</taxon>
        <taxon>Asterales</taxon>
        <taxon>Asteraceae</taxon>
        <taxon>Asteroideae</taxon>
        <taxon>Anthemideae</taxon>
        <taxon>Artemisiinae</taxon>
        <taxon>Artemisia</taxon>
    </lineage>
</organism>
<comment type="caution">
    <text evidence="2">The sequence shown here is derived from an EMBL/GenBank/DDBJ whole genome shotgun (WGS) entry which is preliminary data.</text>
</comment>
<sequence>MSIFVGIRHKLLTSTRTIISTRSISTYQMKDGRNYIIRTAGLEDYERVIKLQMEELRQDVSDTKLLQDAQVLADRCRGGYQCLVAVGKSPDDKVKDEVLCGTIGLELGLNVPKKFDTTPVEEKWQSDLTADAYVDCLVVRAWARRNGIATKLMECAKRLAISKGMKRIFMHASQE</sequence>
<dbReference type="Proteomes" id="UP000245207">
    <property type="component" value="Unassembled WGS sequence"/>
</dbReference>
<dbReference type="CDD" id="cd04301">
    <property type="entry name" value="NAT_SF"/>
    <property type="match status" value="1"/>
</dbReference>
<dbReference type="GO" id="GO:0016747">
    <property type="term" value="F:acyltransferase activity, transferring groups other than amino-acyl groups"/>
    <property type="evidence" value="ECO:0007669"/>
    <property type="project" value="InterPro"/>
</dbReference>
<name>A0A2U1L6X9_ARTAN</name>
<feature type="domain" description="N-acetyltransferase" evidence="1">
    <location>
        <begin position="129"/>
        <end position="171"/>
    </location>
</feature>
<dbReference type="AlphaFoldDB" id="A0A2U1L6X9"/>
<keyword evidence="3" id="KW-1185">Reference proteome</keyword>
<protein>
    <recommendedName>
        <fullName evidence="1">N-acetyltransferase domain-containing protein</fullName>
    </recommendedName>
</protein>
<evidence type="ECO:0000313" key="2">
    <source>
        <dbReference type="EMBL" id="PWA44721.1"/>
    </source>
</evidence>